<name>A0A0W8FTC0_9ZZZZ</name>
<dbReference type="InterPro" id="IPR041561">
    <property type="entry name" value="PglD_N"/>
</dbReference>
<dbReference type="Pfam" id="PF17836">
    <property type="entry name" value="PglD_N"/>
    <property type="match status" value="1"/>
</dbReference>
<feature type="domain" description="PglD N-terminal" evidence="1">
    <location>
        <begin position="3"/>
        <end position="87"/>
    </location>
</feature>
<evidence type="ECO:0000313" key="2">
    <source>
        <dbReference type="EMBL" id="KUG23993.1"/>
    </source>
</evidence>
<proteinExistence type="predicted"/>
<dbReference type="NCBIfam" id="TIGR03570">
    <property type="entry name" value="NeuD_NnaD"/>
    <property type="match status" value="1"/>
</dbReference>
<dbReference type="InterPro" id="IPR011004">
    <property type="entry name" value="Trimer_LpxA-like_sf"/>
</dbReference>
<dbReference type="InterPro" id="IPR020019">
    <property type="entry name" value="AcTrfase_PglD-like"/>
</dbReference>
<dbReference type="PANTHER" id="PTHR43300:SF7">
    <property type="entry name" value="UDP-N-ACETYLBACILLOSAMINE N-ACETYLTRANSFERASE"/>
    <property type="match status" value="1"/>
</dbReference>
<organism evidence="2">
    <name type="scientific">hydrocarbon metagenome</name>
    <dbReference type="NCBI Taxonomy" id="938273"/>
    <lineage>
        <taxon>unclassified sequences</taxon>
        <taxon>metagenomes</taxon>
        <taxon>ecological metagenomes</taxon>
    </lineage>
</organism>
<dbReference type="InterPro" id="IPR050179">
    <property type="entry name" value="Trans_hexapeptide_repeat"/>
</dbReference>
<reference evidence="2" key="1">
    <citation type="journal article" date="2015" name="Proc. Natl. Acad. Sci. U.S.A.">
        <title>Networks of energetic and metabolic interactions define dynamics in microbial communities.</title>
        <authorList>
            <person name="Embree M."/>
            <person name="Liu J.K."/>
            <person name="Al-Bassam M.M."/>
            <person name="Zengler K."/>
        </authorList>
    </citation>
    <scope>NUCLEOTIDE SEQUENCE</scope>
</reference>
<dbReference type="Gene3D" id="2.160.10.10">
    <property type="entry name" value="Hexapeptide repeat proteins"/>
    <property type="match status" value="1"/>
</dbReference>
<comment type="caution">
    <text evidence="2">The sequence shown here is derived from an EMBL/GenBank/DDBJ whole genome shotgun (WGS) entry which is preliminary data.</text>
</comment>
<dbReference type="GO" id="GO:0016740">
    <property type="term" value="F:transferase activity"/>
    <property type="evidence" value="ECO:0007669"/>
    <property type="project" value="UniProtKB-KW"/>
</dbReference>
<keyword evidence="2" id="KW-0808">Transferase</keyword>
<accession>A0A0W8FTC0</accession>
<dbReference type="PANTHER" id="PTHR43300">
    <property type="entry name" value="ACETYLTRANSFERASE"/>
    <property type="match status" value="1"/>
</dbReference>
<dbReference type="AlphaFoldDB" id="A0A0W8FTC0"/>
<dbReference type="EMBL" id="LNQE01000871">
    <property type="protein sequence ID" value="KUG23993.1"/>
    <property type="molecule type" value="Genomic_DNA"/>
</dbReference>
<protein>
    <submittedName>
        <fullName evidence="2">Acetyltransferase (Isoleucine patch superfamily)</fullName>
    </submittedName>
</protein>
<dbReference type="SUPFAM" id="SSF51161">
    <property type="entry name" value="Trimeric LpxA-like enzymes"/>
    <property type="match status" value="1"/>
</dbReference>
<evidence type="ECO:0000259" key="1">
    <source>
        <dbReference type="Pfam" id="PF17836"/>
    </source>
</evidence>
<dbReference type="CDD" id="cd03360">
    <property type="entry name" value="LbH_AT_putative"/>
    <property type="match status" value="1"/>
</dbReference>
<gene>
    <name evidence="2" type="ORF">ASZ90_006205</name>
</gene>
<dbReference type="Gene3D" id="3.40.50.20">
    <property type="match status" value="1"/>
</dbReference>
<sequence length="219" mass="23612">MQKVIMLGGGGFAREVLETIEVINKNTDKQIIPIGFVYDGADKETGKLIHDIPVLGEVSYLKNIDFSEVRLIAAVGRSVWRRKMVEEAKKLGGKFISIVHPSVTLSKWAKIGEGAIIQRLCGIMPEVVIGDFFVSNAYVGIGHDSIIGDYVHINPHVSVAGGTVIGNDVFIGVRATVLTCKIGAGAVIGACALITKDVPANMLAKGIPAKFYEMDEKRY</sequence>